<comment type="similarity">
    <text evidence="2">Belongs to the N-Me-Phe pilin family.</text>
</comment>
<dbReference type="InterPro" id="IPR045584">
    <property type="entry name" value="Pilin-like"/>
</dbReference>
<dbReference type="Pfam" id="PF00114">
    <property type="entry name" value="Pilin"/>
    <property type="match status" value="1"/>
</dbReference>
<dbReference type="GO" id="GO:0005886">
    <property type="term" value="C:plasma membrane"/>
    <property type="evidence" value="ECO:0007669"/>
    <property type="project" value="UniProtKB-SubCell"/>
</dbReference>
<organism evidence="9 10">
    <name type="scientific">Oleiagrimonas soli</name>
    <dbReference type="NCBI Taxonomy" id="1543381"/>
    <lineage>
        <taxon>Bacteria</taxon>
        <taxon>Pseudomonadati</taxon>
        <taxon>Pseudomonadota</taxon>
        <taxon>Gammaproteobacteria</taxon>
        <taxon>Lysobacterales</taxon>
        <taxon>Rhodanobacteraceae</taxon>
        <taxon>Oleiagrimonas</taxon>
    </lineage>
</organism>
<evidence type="ECO:0000256" key="4">
    <source>
        <dbReference type="ARBA" id="ARBA00022692"/>
    </source>
</evidence>
<dbReference type="RefSeq" id="WP_052394431.1">
    <property type="nucleotide sequence ID" value="NZ_JACHET010000001.1"/>
</dbReference>
<comment type="caution">
    <text evidence="9">The sequence shown here is derived from an EMBL/GenBank/DDBJ whole genome shotgun (WGS) entry which is preliminary data.</text>
</comment>
<evidence type="ECO:0000256" key="1">
    <source>
        <dbReference type="ARBA" id="ARBA00004651"/>
    </source>
</evidence>
<dbReference type="PANTHER" id="PTHR36115">
    <property type="entry name" value="PROLINE-RICH ANTIGEN HOMOLOG-RELATED"/>
    <property type="match status" value="1"/>
</dbReference>
<sequence>MTEAMYSVTVTGQVQSGRDAPSVWERVAQLLKLDAIAFSERVLARVPVTLKAVPREAAERQLEALTSCGAEAVMLEEGDAPRLWVRMRQGTRGPLSVAYVRHALAAGQLAADTQACAQDAQQWRSLREWMPAPGAPAPMAPREMPASAPAAAASDAPLQLLPTKFEYPGLHAGFWLRFLAYLIDTLALWVPLSIVDVVLMIPLGGRPEQVGATLFSVYATNFLLMLVYFALFESSPLQATPGKLALGLRVTDECGRRIGFWRALGRFVGKLFSGLILCMGYVMAGFTERKQALHDVLAGCLVVRKTPLAAWRADPGAPPLPRTGLPGWAIGLIVVGVSLVPLSILAAIAIPAYQQYVVRSQVAEGANLAFAPREAVARFMRDKDRPPEDNATLGLPAPTSITGRYVAEVKVDYGDVTVRYGEHAASVVRDRHLLYTPELSHGVVVWKCLSPDLPRKYLPRSCR</sequence>
<feature type="transmembrane region" description="Helical" evidence="7">
    <location>
        <begin position="267"/>
        <end position="286"/>
    </location>
</feature>
<evidence type="ECO:0000259" key="8">
    <source>
        <dbReference type="Pfam" id="PF06271"/>
    </source>
</evidence>
<dbReference type="Gene3D" id="3.30.700.10">
    <property type="entry name" value="Glycoprotein, Type 4 Pilin"/>
    <property type="match status" value="1"/>
</dbReference>
<dbReference type="Proteomes" id="UP000560000">
    <property type="component" value="Unassembled WGS sequence"/>
</dbReference>
<dbReference type="OrthoDB" id="9793824at2"/>
<gene>
    <name evidence="9" type="ORF">HNQ86_002232</name>
</gene>
<proteinExistence type="inferred from homology"/>
<keyword evidence="6 7" id="KW-0472">Membrane</keyword>
<evidence type="ECO:0000256" key="5">
    <source>
        <dbReference type="ARBA" id="ARBA00022989"/>
    </source>
</evidence>
<evidence type="ECO:0000256" key="6">
    <source>
        <dbReference type="ARBA" id="ARBA00023136"/>
    </source>
</evidence>
<comment type="subcellular location">
    <subcellularLocation>
        <location evidence="1">Cell membrane</location>
        <topology evidence="1">Multi-pass membrane protein</topology>
    </subcellularLocation>
</comment>
<dbReference type="InterPro" id="IPR051791">
    <property type="entry name" value="Pra-immunoreactive"/>
</dbReference>
<dbReference type="GO" id="GO:0007155">
    <property type="term" value="P:cell adhesion"/>
    <property type="evidence" value="ECO:0007669"/>
    <property type="project" value="InterPro"/>
</dbReference>
<keyword evidence="3" id="KW-1003">Cell membrane</keyword>
<dbReference type="SUPFAM" id="SSF54523">
    <property type="entry name" value="Pili subunits"/>
    <property type="match status" value="1"/>
</dbReference>
<dbReference type="AlphaFoldDB" id="A0A841KLV9"/>
<dbReference type="EMBL" id="JACHET010000001">
    <property type="protein sequence ID" value="MBB6184887.1"/>
    <property type="molecule type" value="Genomic_DNA"/>
</dbReference>
<evidence type="ECO:0000256" key="7">
    <source>
        <dbReference type="SAM" id="Phobius"/>
    </source>
</evidence>
<dbReference type="Pfam" id="PF06271">
    <property type="entry name" value="RDD"/>
    <property type="match status" value="1"/>
</dbReference>
<dbReference type="InterPro" id="IPR010432">
    <property type="entry name" value="RDD"/>
</dbReference>
<keyword evidence="4 7" id="KW-0812">Transmembrane</keyword>
<feature type="transmembrane region" description="Helical" evidence="7">
    <location>
        <begin position="328"/>
        <end position="350"/>
    </location>
</feature>
<feature type="transmembrane region" description="Helical" evidence="7">
    <location>
        <begin position="178"/>
        <end position="204"/>
    </location>
</feature>
<reference evidence="9 10" key="1">
    <citation type="submission" date="2020-08" db="EMBL/GenBank/DDBJ databases">
        <title>Genomic Encyclopedia of Type Strains, Phase IV (KMG-IV): sequencing the most valuable type-strain genomes for metagenomic binning, comparative biology and taxonomic classification.</title>
        <authorList>
            <person name="Goeker M."/>
        </authorList>
    </citation>
    <scope>NUCLEOTIDE SEQUENCE [LARGE SCALE GENOMIC DNA]</scope>
    <source>
        <strain evidence="9 10">DSM 107085</strain>
    </source>
</reference>
<feature type="domain" description="RDD" evidence="8">
    <location>
        <begin position="172"/>
        <end position="299"/>
    </location>
</feature>
<dbReference type="GO" id="GO:0009289">
    <property type="term" value="C:pilus"/>
    <property type="evidence" value="ECO:0007669"/>
    <property type="project" value="InterPro"/>
</dbReference>
<evidence type="ECO:0000256" key="3">
    <source>
        <dbReference type="ARBA" id="ARBA00022475"/>
    </source>
</evidence>
<keyword evidence="5 7" id="KW-1133">Transmembrane helix</keyword>
<accession>A0A841KLV9</accession>
<dbReference type="InterPro" id="IPR001082">
    <property type="entry name" value="Pilin"/>
</dbReference>
<name>A0A841KLV9_9GAMM</name>
<protein>
    <submittedName>
        <fullName evidence="9">Putative RDD family membrane protein YckC</fullName>
    </submittedName>
</protein>
<evidence type="ECO:0000256" key="2">
    <source>
        <dbReference type="ARBA" id="ARBA00005233"/>
    </source>
</evidence>
<evidence type="ECO:0000313" key="9">
    <source>
        <dbReference type="EMBL" id="MBB6184887.1"/>
    </source>
</evidence>
<feature type="transmembrane region" description="Helical" evidence="7">
    <location>
        <begin position="210"/>
        <end position="231"/>
    </location>
</feature>
<evidence type="ECO:0000313" key="10">
    <source>
        <dbReference type="Proteomes" id="UP000560000"/>
    </source>
</evidence>